<dbReference type="GO" id="GO:0046872">
    <property type="term" value="F:metal ion binding"/>
    <property type="evidence" value="ECO:0007669"/>
    <property type="project" value="UniProtKB-KW"/>
</dbReference>
<keyword evidence="2" id="KW-0560">Oxidoreductase</keyword>
<dbReference type="PANTHER" id="PTHR10209">
    <property type="entry name" value="OXIDOREDUCTASE, 2OG-FE II OXYGENASE FAMILY PROTEIN"/>
    <property type="match status" value="1"/>
</dbReference>
<evidence type="ECO:0000259" key="5">
    <source>
        <dbReference type="Pfam" id="PF14226"/>
    </source>
</evidence>
<dbReference type="InterPro" id="IPR027443">
    <property type="entry name" value="IPNS-like_sf"/>
</dbReference>
<dbReference type="EMBL" id="CABDVL010000003">
    <property type="protein sequence ID" value="VTM58393.1"/>
    <property type="molecule type" value="Genomic_DNA"/>
</dbReference>
<proteinExistence type="predicted"/>
<organism evidence="6">
    <name type="scientific">Klebsiella pneumoniae</name>
    <dbReference type="NCBI Taxonomy" id="573"/>
    <lineage>
        <taxon>Bacteria</taxon>
        <taxon>Pseudomonadati</taxon>
        <taxon>Pseudomonadota</taxon>
        <taxon>Gammaproteobacteria</taxon>
        <taxon>Enterobacterales</taxon>
        <taxon>Enterobacteriaceae</taxon>
        <taxon>Klebsiella/Raoultella group</taxon>
        <taxon>Klebsiella</taxon>
        <taxon>Klebsiella pneumoniae complex</taxon>
    </lineage>
</organism>
<dbReference type="GO" id="GO:0016491">
    <property type="term" value="F:oxidoreductase activity"/>
    <property type="evidence" value="ECO:0007669"/>
    <property type="project" value="UniProtKB-KW"/>
</dbReference>
<evidence type="ECO:0000256" key="3">
    <source>
        <dbReference type="ARBA" id="ARBA00023004"/>
    </source>
</evidence>
<evidence type="ECO:0000256" key="2">
    <source>
        <dbReference type="ARBA" id="ARBA00023002"/>
    </source>
</evidence>
<evidence type="ECO:0000256" key="1">
    <source>
        <dbReference type="ARBA" id="ARBA00022723"/>
    </source>
</evidence>
<feature type="region of interest" description="Disordered" evidence="4">
    <location>
        <begin position="152"/>
        <end position="180"/>
    </location>
</feature>
<reference evidence="6" key="1">
    <citation type="submission" date="2019-04" db="EMBL/GenBank/DDBJ databases">
        <authorList>
            <consortium name="Pathogen Informatics"/>
        </authorList>
    </citation>
    <scope>NUCLEOTIDE SEQUENCE</scope>
    <source>
        <strain evidence="6">NCTC9183</strain>
    </source>
</reference>
<dbReference type="InterPro" id="IPR026992">
    <property type="entry name" value="DIOX_N"/>
</dbReference>
<evidence type="ECO:0000256" key="4">
    <source>
        <dbReference type="SAM" id="MobiDB-lite"/>
    </source>
</evidence>
<dbReference type="Proteomes" id="UP000507695">
    <property type="component" value="Unassembled WGS sequence"/>
</dbReference>
<accession>A0A4P0YDC3</accession>
<gene>
    <name evidence="6" type="ORF">NCTC9183_05516</name>
</gene>
<dbReference type="Pfam" id="PF14226">
    <property type="entry name" value="DIOX_N"/>
    <property type="match status" value="1"/>
</dbReference>
<dbReference type="SUPFAM" id="SSF51197">
    <property type="entry name" value="Clavaminate synthase-like"/>
    <property type="match status" value="1"/>
</dbReference>
<name>A0A4P0YDC3_KLEPN</name>
<sequence length="180" mass="19656">MTAVKHAFTELPTIDIRDLAGDDLARRQAVADAIGRAAREVGFFYITGHGIDPALIAGVREAAKQIFALPMEEKMNYYIGHSKSHKGYVPEGEEIYGSGKPDHKEAFDIGFQAADDHPLVLAGTPLIGANEWPDLPDFRARGAGLLRRGFRPRPPSVRRFRPRARPAGRVFQTGGDLPAG</sequence>
<keyword evidence="3" id="KW-0408">Iron</keyword>
<dbReference type="PANTHER" id="PTHR10209:SF881">
    <property type="entry name" value="FI07970P-RELATED"/>
    <property type="match status" value="1"/>
</dbReference>
<dbReference type="AlphaFoldDB" id="A0A4P0YDC3"/>
<feature type="domain" description="Non-haem dioxygenase N-terminal" evidence="5">
    <location>
        <begin position="11"/>
        <end position="134"/>
    </location>
</feature>
<feature type="compositionally biased region" description="Basic residues" evidence="4">
    <location>
        <begin position="152"/>
        <end position="166"/>
    </location>
</feature>
<protein>
    <submittedName>
        <fullName evidence="6">2-Oxobutyrate oxidase, putative</fullName>
    </submittedName>
</protein>
<dbReference type="Gene3D" id="2.60.120.330">
    <property type="entry name" value="B-lactam Antibiotic, Isopenicillin N Synthase, Chain"/>
    <property type="match status" value="1"/>
</dbReference>
<keyword evidence="1" id="KW-0479">Metal-binding</keyword>
<evidence type="ECO:0000313" key="6">
    <source>
        <dbReference type="EMBL" id="VTM58393.1"/>
    </source>
</evidence>